<name>A0A915YZB3_9GLOM</name>
<dbReference type="EMBL" id="CAGKOT010000009">
    <property type="protein sequence ID" value="CAB5353528.1"/>
    <property type="molecule type" value="Genomic_DNA"/>
</dbReference>
<evidence type="ECO:0000313" key="2">
    <source>
        <dbReference type="Proteomes" id="UP000684084"/>
    </source>
</evidence>
<reference evidence="1" key="1">
    <citation type="submission" date="2020-05" db="EMBL/GenBank/DDBJ databases">
        <authorList>
            <person name="Rincon C."/>
            <person name="Sanders R I."/>
            <person name="Robbins C."/>
            <person name="Chaturvedi A."/>
        </authorList>
    </citation>
    <scope>NUCLEOTIDE SEQUENCE</scope>
    <source>
        <strain evidence="1">CHB12</strain>
    </source>
</reference>
<evidence type="ECO:0000313" key="1">
    <source>
        <dbReference type="EMBL" id="CAB5353528.1"/>
    </source>
</evidence>
<comment type="caution">
    <text evidence="1">The sequence shown here is derived from an EMBL/GenBank/DDBJ whole genome shotgun (WGS) entry which is preliminary data.</text>
</comment>
<dbReference type="Proteomes" id="UP000684084">
    <property type="component" value="Unassembled WGS sequence"/>
</dbReference>
<dbReference type="AlphaFoldDB" id="A0A915YZB3"/>
<protein>
    <submittedName>
        <fullName evidence="1">Uncharacterized protein</fullName>
    </submittedName>
</protein>
<proteinExistence type="predicted"/>
<organism evidence="1 2">
    <name type="scientific">Rhizophagus irregularis</name>
    <dbReference type="NCBI Taxonomy" id="588596"/>
    <lineage>
        <taxon>Eukaryota</taxon>
        <taxon>Fungi</taxon>
        <taxon>Fungi incertae sedis</taxon>
        <taxon>Mucoromycota</taxon>
        <taxon>Glomeromycotina</taxon>
        <taxon>Glomeromycetes</taxon>
        <taxon>Glomerales</taxon>
        <taxon>Glomeraceae</taxon>
        <taxon>Rhizophagus</taxon>
    </lineage>
</organism>
<sequence length="100" mass="11286">MALSLQILQRFQIGECTVRCIELDDAMTMGDEDGSQIYMIRNLKVSFTIWITFTNVCTFEIVSPNILEVRNSSFFGGGHHLIDGPILLQDSDDSNEQHGF</sequence>
<accession>A0A915YZB3</accession>
<gene>
    <name evidence="1" type="ORF">CHRIB12_LOCUS5640</name>
</gene>
<dbReference type="OrthoDB" id="10337256at2759"/>